<name>A0A1B1ALB7_9PROT</name>
<dbReference type="Proteomes" id="UP000092498">
    <property type="component" value="Chromosome"/>
</dbReference>
<dbReference type="InParanoid" id="A0A1B1ALB7"/>
<reference evidence="1 2" key="1">
    <citation type="submission" date="2015-11" db="EMBL/GenBank/DDBJ databases">
        <title>Whole-Genome Sequence of Candidatus Oderbacter manganicum from the National Park Lower Oder Valley, Germany.</title>
        <authorList>
            <person name="Braun B."/>
            <person name="Liere K."/>
            <person name="Szewzyk U."/>
        </authorList>
    </citation>
    <scope>NUCLEOTIDE SEQUENCE [LARGE SCALE GENOMIC DNA]</scope>
    <source>
        <strain evidence="1 2">OTSz_A_272</strain>
    </source>
</reference>
<dbReference type="Pfam" id="PF08713">
    <property type="entry name" value="DNA_alkylation"/>
    <property type="match status" value="1"/>
</dbReference>
<proteinExistence type="predicted"/>
<gene>
    <name evidence="1" type="ORF">ATE48_16300</name>
</gene>
<organism evidence="1 2">
    <name type="scientific">Candidatus Viadribacter manganicus</name>
    <dbReference type="NCBI Taxonomy" id="1759059"/>
    <lineage>
        <taxon>Bacteria</taxon>
        <taxon>Pseudomonadati</taxon>
        <taxon>Pseudomonadota</taxon>
        <taxon>Alphaproteobacteria</taxon>
        <taxon>Hyphomonadales</taxon>
        <taxon>Hyphomonadaceae</taxon>
        <taxon>Candidatus Viadribacter</taxon>
    </lineage>
</organism>
<dbReference type="InterPro" id="IPR016024">
    <property type="entry name" value="ARM-type_fold"/>
</dbReference>
<dbReference type="SUPFAM" id="SSF48371">
    <property type="entry name" value="ARM repeat"/>
    <property type="match status" value="1"/>
</dbReference>
<sequence length="103" mass="11108">MVEGKGEFVKRAAFALLASCALHKQGADEQILRGLELIERQVSHERNFVKKAANWALRAIGGKASPKLRAGARAIAKHLAESESATARWNGKDALRAFAKGGK</sequence>
<protein>
    <recommendedName>
        <fullName evidence="3">DNA alkylation repair protein</fullName>
    </recommendedName>
</protein>
<evidence type="ECO:0000313" key="2">
    <source>
        <dbReference type="Proteomes" id="UP000092498"/>
    </source>
</evidence>
<keyword evidence="2" id="KW-1185">Reference proteome</keyword>
<accession>A0A1B1ALB7</accession>
<dbReference type="RefSeq" id="WP_066773351.1">
    <property type="nucleotide sequence ID" value="NZ_CP013244.1"/>
</dbReference>
<evidence type="ECO:0008006" key="3">
    <source>
        <dbReference type="Google" id="ProtNLM"/>
    </source>
</evidence>
<dbReference type="AlphaFoldDB" id="A0A1B1ALB7"/>
<dbReference type="KEGG" id="cbot:ATE48_16300"/>
<dbReference type="STRING" id="1759059.ATE48_16300"/>
<evidence type="ECO:0000313" key="1">
    <source>
        <dbReference type="EMBL" id="ANP47362.1"/>
    </source>
</evidence>
<dbReference type="Gene3D" id="1.25.10.90">
    <property type="match status" value="1"/>
</dbReference>
<dbReference type="InterPro" id="IPR014825">
    <property type="entry name" value="DNA_alkylation"/>
</dbReference>
<dbReference type="EMBL" id="CP013244">
    <property type="protein sequence ID" value="ANP47362.1"/>
    <property type="molecule type" value="Genomic_DNA"/>
</dbReference>